<dbReference type="Proteomes" id="UP000694005">
    <property type="component" value="Chromosome A07"/>
</dbReference>
<dbReference type="AlphaFoldDB" id="A0A8D9HJ37"/>
<dbReference type="Gramene" id="A07p00630.2_BraZ1">
    <property type="protein sequence ID" value="A07p00630.2_BraZ1.CDS"/>
    <property type="gene ID" value="A07g00630.2_BraZ1"/>
</dbReference>
<protein>
    <submittedName>
        <fullName evidence="1">Uncharacterized protein</fullName>
    </submittedName>
</protein>
<sequence>MEKGVFGLKSGGRSVGSPMLQLIAIIYGEHANFCRFRYDLVHFGDSRDIWIMKRTEAEKLKSESICHYGVDQHSVWYRSAPVSS</sequence>
<evidence type="ECO:0000313" key="1">
    <source>
        <dbReference type="EMBL" id="CAG7900419.1"/>
    </source>
</evidence>
<evidence type="ECO:0000313" key="2">
    <source>
        <dbReference type="Proteomes" id="UP000694005"/>
    </source>
</evidence>
<gene>
    <name evidence="1" type="ORF">BRAPAZ1V2_A07P00630.2</name>
</gene>
<name>A0A8D9HJ37_BRACM</name>
<dbReference type="EMBL" id="LS974623">
    <property type="protein sequence ID" value="CAG7900419.1"/>
    <property type="molecule type" value="Genomic_DNA"/>
</dbReference>
<accession>A0A8D9HJ37</accession>
<proteinExistence type="predicted"/>
<organism evidence="1 2">
    <name type="scientific">Brassica campestris</name>
    <name type="common">Field mustard</name>
    <dbReference type="NCBI Taxonomy" id="3711"/>
    <lineage>
        <taxon>Eukaryota</taxon>
        <taxon>Viridiplantae</taxon>
        <taxon>Streptophyta</taxon>
        <taxon>Embryophyta</taxon>
        <taxon>Tracheophyta</taxon>
        <taxon>Spermatophyta</taxon>
        <taxon>Magnoliopsida</taxon>
        <taxon>eudicotyledons</taxon>
        <taxon>Gunneridae</taxon>
        <taxon>Pentapetalae</taxon>
        <taxon>rosids</taxon>
        <taxon>malvids</taxon>
        <taxon>Brassicales</taxon>
        <taxon>Brassicaceae</taxon>
        <taxon>Brassiceae</taxon>
        <taxon>Brassica</taxon>
    </lineage>
</organism>
<reference evidence="1 2" key="1">
    <citation type="submission" date="2021-07" db="EMBL/GenBank/DDBJ databases">
        <authorList>
            <consortium name="Genoscope - CEA"/>
            <person name="William W."/>
        </authorList>
    </citation>
    <scope>NUCLEOTIDE SEQUENCE [LARGE SCALE GENOMIC DNA]</scope>
</reference>